<dbReference type="AlphaFoldDB" id="A0A1S1HNT7"/>
<dbReference type="NCBIfam" id="TIGR03344">
    <property type="entry name" value="VI_effect_Hcp1"/>
    <property type="match status" value="1"/>
</dbReference>
<keyword evidence="2" id="KW-1185">Reference proteome</keyword>
<organism evidence="1 2">
    <name type="scientific">Providencia stuartii</name>
    <dbReference type="NCBI Taxonomy" id="588"/>
    <lineage>
        <taxon>Bacteria</taxon>
        <taxon>Pseudomonadati</taxon>
        <taxon>Pseudomonadota</taxon>
        <taxon>Gammaproteobacteria</taxon>
        <taxon>Enterobacterales</taxon>
        <taxon>Morganellaceae</taxon>
        <taxon>Providencia</taxon>
    </lineage>
</organism>
<comment type="caution">
    <text evidence="1">The sequence shown here is derived from an EMBL/GenBank/DDBJ whole genome shotgun (WGS) entry which is preliminary data.</text>
</comment>
<name>A0A1S1HNT7_PROST</name>
<dbReference type="PANTHER" id="PTHR34319:SF7">
    <property type="entry name" value="HNH ENDONUCLEASE DOMAIN-CONTAINING PROTEIN"/>
    <property type="match status" value="1"/>
</dbReference>
<protein>
    <submittedName>
        <fullName evidence="1">Type VI secretion system protein</fullName>
    </submittedName>
</protein>
<accession>A0A1S1HNT7</accession>
<evidence type="ECO:0000313" key="2">
    <source>
        <dbReference type="Proteomes" id="UP000179588"/>
    </source>
</evidence>
<proteinExistence type="predicted"/>
<evidence type="ECO:0000313" key="1">
    <source>
        <dbReference type="EMBL" id="OHT22953.1"/>
    </source>
</evidence>
<dbReference type="PANTHER" id="PTHR34319">
    <property type="entry name" value="MAJOR EXPORTED PROTEIN"/>
    <property type="match status" value="1"/>
</dbReference>
<dbReference type="EMBL" id="LVIE01000201">
    <property type="protein sequence ID" value="OHT22953.1"/>
    <property type="molecule type" value="Genomic_DNA"/>
</dbReference>
<reference evidence="1 2" key="1">
    <citation type="submission" date="2016-03" db="EMBL/GenBank/DDBJ databases">
        <title>Genome sequence of Providencia stuartii strain, isolated from the salivary glands of larval Lucilia sericata.</title>
        <authorList>
            <person name="Yuan Y."/>
            <person name="Zhang Y."/>
            <person name="Fu S."/>
            <person name="Crippen T.L."/>
            <person name="Visi D."/>
            <person name="Benbow M.E."/>
            <person name="Allen M."/>
            <person name="Tomberlin J.K."/>
            <person name="Sze S.-H."/>
            <person name="Tarone A.M."/>
        </authorList>
    </citation>
    <scope>NUCLEOTIDE SEQUENCE [LARGE SCALE GENOMIC DNA]</scope>
    <source>
        <strain evidence="1 2">Crippen</strain>
    </source>
</reference>
<dbReference type="InterPro" id="IPR052947">
    <property type="entry name" value="T6SS_Hcp1_domain"/>
</dbReference>
<dbReference type="OrthoDB" id="5674026at2"/>
<dbReference type="Gene3D" id="2.30.110.20">
    <property type="entry name" value="Hcp1-like"/>
    <property type="match status" value="1"/>
</dbReference>
<dbReference type="RefSeq" id="WP_070929446.1">
    <property type="nucleotide sequence ID" value="NZ_CANMXG010000008.1"/>
</dbReference>
<sequence length="155" mass="17533">MSNVIYLSIEGEKQGLISKGCGTIDSIGNRFQQGKEDKIFVIEYNSSITRGQNLSHQPIEFIKGIDKSSPLLLVAISNNEVLKLTFDFYRTSQYGKLEKYYTIMLNKASIVDYSTRYPHCINNNESQPEESIMVQYRDITCSHHTAGTSGYSITN</sequence>
<dbReference type="InterPro" id="IPR036624">
    <property type="entry name" value="Hcp1-lik_sf"/>
</dbReference>
<dbReference type="Pfam" id="PF05638">
    <property type="entry name" value="T6SS_HCP"/>
    <property type="match status" value="1"/>
</dbReference>
<dbReference type="SUPFAM" id="SSF141452">
    <property type="entry name" value="Hcp1-like"/>
    <property type="match status" value="1"/>
</dbReference>
<gene>
    <name evidence="1" type="ORF">A3Q29_08400</name>
</gene>
<dbReference type="Proteomes" id="UP000179588">
    <property type="component" value="Unassembled WGS sequence"/>
</dbReference>
<dbReference type="InterPro" id="IPR008514">
    <property type="entry name" value="T6SS_Hcp"/>
</dbReference>